<accession>A0AAE0H376</accession>
<keyword evidence="2" id="KW-1185">Reference proteome</keyword>
<dbReference type="Proteomes" id="UP001190700">
    <property type="component" value="Unassembled WGS sequence"/>
</dbReference>
<proteinExistence type="predicted"/>
<dbReference type="AlphaFoldDB" id="A0AAE0H376"/>
<evidence type="ECO:0000313" key="1">
    <source>
        <dbReference type="EMBL" id="KAK3289103.1"/>
    </source>
</evidence>
<dbReference type="EMBL" id="LGRX02000235">
    <property type="protein sequence ID" value="KAK3289103.1"/>
    <property type="molecule type" value="Genomic_DNA"/>
</dbReference>
<sequence length="243" mass="27704">MPLSDAHLHSMDQFTAADADWLTLRAIAQNNEVVIRNTLLLRNPARLSKVEIRQAASHGSIRVLLMYAEEFDPAFHFTAETAEMALRSGNLECFKWGVRRTMDRALRRGGERDPGETQWNAWFDAVRYMTVVAARAGRTEALNWMLTGAYSDHFDNPFPEFCLYTEAANNMHWGTVRFLLHLRATTGIRCEHAREALFGLVRKMFIAEKLDAAIDVLERAFEEADVEAEKRADKGSSKRARVE</sequence>
<protein>
    <submittedName>
        <fullName evidence="1">Uncharacterized protein</fullName>
    </submittedName>
</protein>
<gene>
    <name evidence="1" type="ORF">CYMTET_3459</name>
</gene>
<evidence type="ECO:0000313" key="2">
    <source>
        <dbReference type="Proteomes" id="UP001190700"/>
    </source>
</evidence>
<reference evidence="1 2" key="1">
    <citation type="journal article" date="2015" name="Genome Biol. Evol.">
        <title>Comparative Genomics of a Bacterivorous Green Alga Reveals Evolutionary Causalities and Consequences of Phago-Mixotrophic Mode of Nutrition.</title>
        <authorList>
            <person name="Burns J.A."/>
            <person name="Paasch A."/>
            <person name="Narechania A."/>
            <person name="Kim E."/>
        </authorList>
    </citation>
    <scope>NUCLEOTIDE SEQUENCE [LARGE SCALE GENOMIC DNA]</scope>
    <source>
        <strain evidence="1 2">PLY_AMNH</strain>
    </source>
</reference>
<organism evidence="1 2">
    <name type="scientific">Cymbomonas tetramitiformis</name>
    <dbReference type="NCBI Taxonomy" id="36881"/>
    <lineage>
        <taxon>Eukaryota</taxon>
        <taxon>Viridiplantae</taxon>
        <taxon>Chlorophyta</taxon>
        <taxon>Pyramimonadophyceae</taxon>
        <taxon>Pyramimonadales</taxon>
        <taxon>Pyramimonadaceae</taxon>
        <taxon>Cymbomonas</taxon>
    </lineage>
</organism>
<comment type="caution">
    <text evidence="1">The sequence shown here is derived from an EMBL/GenBank/DDBJ whole genome shotgun (WGS) entry which is preliminary data.</text>
</comment>
<name>A0AAE0H376_9CHLO</name>